<proteinExistence type="predicted"/>
<accession>A0AAE0TID4</accession>
<reference evidence="2" key="3">
    <citation type="submission" date="2023-05" db="EMBL/GenBank/DDBJ databases">
        <authorList>
            <person name="Smith C.H."/>
        </authorList>
    </citation>
    <scope>NUCLEOTIDE SEQUENCE</scope>
    <source>
        <strain evidence="2">CHS0354</strain>
        <tissue evidence="2">Mantle</tissue>
    </source>
</reference>
<evidence type="ECO:0000313" key="3">
    <source>
        <dbReference type="Proteomes" id="UP001195483"/>
    </source>
</evidence>
<name>A0AAE0TID4_9BIVA</name>
<reference evidence="2" key="2">
    <citation type="journal article" date="2021" name="Genome Biol. Evol.">
        <title>Developing a high-quality reference genome for a parasitic bivalve with doubly uniparental inheritance (Bivalvia: Unionida).</title>
        <authorList>
            <person name="Smith C.H."/>
        </authorList>
    </citation>
    <scope>NUCLEOTIDE SEQUENCE</scope>
    <source>
        <strain evidence="2">CHS0354</strain>
        <tissue evidence="2">Mantle</tissue>
    </source>
</reference>
<dbReference type="EMBL" id="JAEAOA010000570">
    <property type="protein sequence ID" value="KAK3610872.1"/>
    <property type="molecule type" value="Genomic_DNA"/>
</dbReference>
<keyword evidence="3" id="KW-1185">Reference proteome</keyword>
<protein>
    <submittedName>
        <fullName evidence="2">Uncharacterized protein</fullName>
    </submittedName>
</protein>
<comment type="caution">
    <text evidence="2">The sequence shown here is derived from an EMBL/GenBank/DDBJ whole genome shotgun (WGS) entry which is preliminary data.</text>
</comment>
<organism evidence="2 3">
    <name type="scientific">Potamilus streckersoni</name>
    <dbReference type="NCBI Taxonomy" id="2493646"/>
    <lineage>
        <taxon>Eukaryota</taxon>
        <taxon>Metazoa</taxon>
        <taxon>Spiralia</taxon>
        <taxon>Lophotrochozoa</taxon>
        <taxon>Mollusca</taxon>
        <taxon>Bivalvia</taxon>
        <taxon>Autobranchia</taxon>
        <taxon>Heteroconchia</taxon>
        <taxon>Palaeoheterodonta</taxon>
        <taxon>Unionida</taxon>
        <taxon>Unionoidea</taxon>
        <taxon>Unionidae</taxon>
        <taxon>Ambleminae</taxon>
        <taxon>Lampsilini</taxon>
        <taxon>Potamilus</taxon>
    </lineage>
</organism>
<evidence type="ECO:0000256" key="1">
    <source>
        <dbReference type="SAM" id="Phobius"/>
    </source>
</evidence>
<gene>
    <name evidence="2" type="ORF">CHS0354_008732</name>
</gene>
<dbReference type="Proteomes" id="UP001195483">
    <property type="component" value="Unassembled WGS sequence"/>
</dbReference>
<keyword evidence="1" id="KW-0812">Transmembrane</keyword>
<reference evidence="2" key="1">
    <citation type="journal article" date="2021" name="Genome Biol. Evol.">
        <title>A High-Quality Reference Genome for a Parasitic Bivalve with Doubly Uniparental Inheritance (Bivalvia: Unionida).</title>
        <authorList>
            <person name="Smith C.H."/>
        </authorList>
    </citation>
    <scope>NUCLEOTIDE SEQUENCE</scope>
    <source>
        <strain evidence="2">CHS0354</strain>
    </source>
</reference>
<keyword evidence="1" id="KW-0472">Membrane</keyword>
<sequence length="120" mass="13523">MYLTPVGNLFVIPTVDVRTESFPNITVLPKKVSNQESAASKINVSASVLDKINTSLVSKNGDAVKNDVLNFNVNGEYVYYCSLYLGIATGVSFFIFLCRIWMYKARTRCRPEKYKDPLKI</sequence>
<feature type="transmembrane region" description="Helical" evidence="1">
    <location>
        <begin position="77"/>
        <end position="98"/>
    </location>
</feature>
<evidence type="ECO:0000313" key="2">
    <source>
        <dbReference type="EMBL" id="KAK3610872.1"/>
    </source>
</evidence>
<keyword evidence="1" id="KW-1133">Transmembrane helix</keyword>
<dbReference type="AlphaFoldDB" id="A0AAE0TID4"/>